<sequence length="581" mass="64301">MYASLIGIHQGTQLAHALQTDMALRLLSAGHAISRSVLNRFRASQGPFFTEALEETVRWASQEGLVEEQALAVDSVRLRAHASGRQVRVRKHSLKRLEALAQVDVRALSEPAQKHHDDEVQRHQQAVLLCQQRAAATVVLSNPCAGLMQFPGNGVHPGHRVTVVSSGVRQRLVVGVLLSASGNDKGHLARALQEARRVLRQAGLPASARLQVAADAGYWSEEDLRFAALNRDWVDVLLKESSPTGPLANEPGMLRREAFEFQPSTRAVVCPAGRTMQGPVRNDFDSCEVYSGVGCADCPQRARCTRGPYRKLTVRWDYERFRQAMRQRMSQPGAIARYNQRIATVEPVFASLEHDMRFRRLSSRHPPTVRAEVLLKLLAHNIRRLLTCSRLFCVRIVLDAPASLVAWQPASWPRYSAQTSSRTGSRRMKPEAARPKAGTATVCMHGHQDMSTDRGAPGSVSAKPVRQSDRFPRLRPEGVLAWHVSDVVRAGPPNQGHEEGHQPGTGRLKTCPTVGQVSHRMQPMTRASRNAAVSRNVVRADTQSCLRAEAPPALSPQTRRRSDTGSRRRTPRMRAARNSTS</sequence>
<organism evidence="3 4">
    <name type="scientific">Corallococcus coralloides</name>
    <name type="common">Myxococcus coralloides</name>
    <dbReference type="NCBI Taxonomy" id="184914"/>
    <lineage>
        <taxon>Bacteria</taxon>
        <taxon>Pseudomonadati</taxon>
        <taxon>Myxococcota</taxon>
        <taxon>Myxococcia</taxon>
        <taxon>Myxococcales</taxon>
        <taxon>Cystobacterineae</taxon>
        <taxon>Myxococcaceae</taxon>
        <taxon>Corallococcus</taxon>
    </lineage>
</organism>
<dbReference type="Proteomes" id="UP000288758">
    <property type="component" value="Chromosome"/>
</dbReference>
<dbReference type="PANTHER" id="PTHR33408:SF4">
    <property type="entry name" value="TRANSPOSASE DDE DOMAIN-CONTAINING PROTEIN"/>
    <property type="match status" value="1"/>
</dbReference>
<evidence type="ECO:0000256" key="1">
    <source>
        <dbReference type="SAM" id="MobiDB-lite"/>
    </source>
</evidence>
<evidence type="ECO:0000313" key="3">
    <source>
        <dbReference type="EMBL" id="QAT86716.1"/>
    </source>
</evidence>
<dbReference type="Pfam" id="PF13751">
    <property type="entry name" value="DDE_Tnp_1_6"/>
    <property type="match status" value="1"/>
</dbReference>
<feature type="region of interest" description="Disordered" evidence="1">
    <location>
        <begin position="541"/>
        <end position="581"/>
    </location>
</feature>
<dbReference type="EMBL" id="CP034669">
    <property type="protein sequence ID" value="QAT86716.1"/>
    <property type="molecule type" value="Genomic_DNA"/>
</dbReference>
<feature type="region of interest" description="Disordered" evidence="1">
    <location>
        <begin position="416"/>
        <end position="469"/>
    </location>
</feature>
<accession>A0A410RXY9</accession>
<dbReference type="AlphaFoldDB" id="A0A410RXY9"/>
<evidence type="ECO:0000313" key="4">
    <source>
        <dbReference type="Proteomes" id="UP000288758"/>
    </source>
</evidence>
<dbReference type="PANTHER" id="PTHR33408">
    <property type="entry name" value="TRANSPOSASE"/>
    <property type="match status" value="1"/>
</dbReference>
<proteinExistence type="predicted"/>
<feature type="region of interest" description="Disordered" evidence="1">
    <location>
        <begin position="490"/>
        <end position="509"/>
    </location>
</feature>
<reference evidence="3 4" key="1">
    <citation type="submission" date="2018-12" db="EMBL/GenBank/DDBJ databases">
        <title>Complete Genome Sequence of the Corallopyronin A producing Myxobacterium Corallococcus coralloides B035.</title>
        <authorList>
            <person name="Bouhired S.M."/>
            <person name="Rupp O."/>
            <person name="Blom J."/>
            <person name="Schaeberle T.F."/>
            <person name="Kehraus S."/>
            <person name="Schiefer A."/>
            <person name="Pfarr K."/>
            <person name="Goesmann A."/>
            <person name="Hoerauf A."/>
            <person name="Koenig G.M."/>
        </authorList>
    </citation>
    <scope>NUCLEOTIDE SEQUENCE [LARGE SCALE GENOMIC DNA]</scope>
    <source>
        <strain evidence="3 4">B035</strain>
    </source>
</reference>
<dbReference type="InterPro" id="IPR025668">
    <property type="entry name" value="Tnp_DDE_dom"/>
</dbReference>
<gene>
    <name evidence="3" type="ORF">EJ065_5180</name>
</gene>
<name>A0A410RXY9_CORCK</name>
<protein>
    <recommendedName>
        <fullName evidence="2">Transposase DDE domain-containing protein</fullName>
    </recommendedName>
</protein>
<feature type="domain" description="Transposase DDE" evidence="2">
    <location>
        <begin position="269"/>
        <end position="386"/>
    </location>
</feature>
<evidence type="ECO:0000259" key="2">
    <source>
        <dbReference type="Pfam" id="PF13751"/>
    </source>
</evidence>